<dbReference type="Pfam" id="PF08241">
    <property type="entry name" value="Methyltransf_11"/>
    <property type="match status" value="1"/>
</dbReference>
<organism evidence="2 3">
    <name type="scientific">Aureliella helgolandensis</name>
    <dbReference type="NCBI Taxonomy" id="2527968"/>
    <lineage>
        <taxon>Bacteria</taxon>
        <taxon>Pseudomonadati</taxon>
        <taxon>Planctomycetota</taxon>
        <taxon>Planctomycetia</taxon>
        <taxon>Pirellulales</taxon>
        <taxon>Pirellulaceae</taxon>
        <taxon>Aureliella</taxon>
    </lineage>
</organism>
<sequence>MDNSTSVAPAENKQDRAEISDYYNDTVVDYDAWSREGYLHFGYWRPWMNPFARRPMLEEMNRLIFRHLRLDELESGSVADLGCGVGAVSRFGSQEFPKLAFQAMTISPGQVAEAKQRHADQNVHYYCGDYHSIPLPDASVDGVFYLESLCHSTSPDVALAEAARILKPGGRIVLTDGFLTRPLDRTSRLFRHVVCGVAHNWAVPMFHEIELGRGWTGQGRLKLVEEFECGWRLGPSALHAAHLSLIHFFKLVWQRKVTPWQWKHLTASAYTIVLGLYRKYFRYHLLAFERLPD</sequence>
<accession>A0A518G7W0</accession>
<dbReference type="GO" id="GO:0008757">
    <property type="term" value="F:S-adenosylmethionine-dependent methyltransferase activity"/>
    <property type="evidence" value="ECO:0007669"/>
    <property type="project" value="InterPro"/>
</dbReference>
<gene>
    <name evidence="2" type="primary">rebM_1</name>
    <name evidence="2" type="ORF">Q31a_29920</name>
</gene>
<dbReference type="Gene3D" id="3.40.50.150">
    <property type="entry name" value="Vaccinia Virus protein VP39"/>
    <property type="match status" value="1"/>
</dbReference>
<dbReference type="RefSeq" id="WP_145078615.1">
    <property type="nucleotide sequence ID" value="NZ_CP036298.1"/>
</dbReference>
<dbReference type="GO" id="GO:0032259">
    <property type="term" value="P:methylation"/>
    <property type="evidence" value="ECO:0007669"/>
    <property type="project" value="UniProtKB-KW"/>
</dbReference>
<dbReference type="Proteomes" id="UP000318017">
    <property type="component" value="Chromosome"/>
</dbReference>
<dbReference type="PANTHER" id="PTHR42912">
    <property type="entry name" value="METHYLTRANSFERASE"/>
    <property type="match status" value="1"/>
</dbReference>
<dbReference type="OrthoDB" id="278023at2"/>
<dbReference type="EMBL" id="CP036298">
    <property type="protein sequence ID" value="QDV24671.1"/>
    <property type="molecule type" value="Genomic_DNA"/>
</dbReference>
<evidence type="ECO:0000313" key="3">
    <source>
        <dbReference type="Proteomes" id="UP000318017"/>
    </source>
</evidence>
<dbReference type="CDD" id="cd02440">
    <property type="entry name" value="AdoMet_MTases"/>
    <property type="match status" value="1"/>
</dbReference>
<dbReference type="InterPro" id="IPR050508">
    <property type="entry name" value="Methyltransf_Superfamily"/>
</dbReference>
<keyword evidence="3" id="KW-1185">Reference proteome</keyword>
<dbReference type="KEGG" id="ahel:Q31a_29920"/>
<reference evidence="2 3" key="1">
    <citation type="submission" date="2019-02" db="EMBL/GenBank/DDBJ databases">
        <title>Deep-cultivation of Planctomycetes and their phenomic and genomic characterization uncovers novel biology.</title>
        <authorList>
            <person name="Wiegand S."/>
            <person name="Jogler M."/>
            <person name="Boedeker C."/>
            <person name="Pinto D."/>
            <person name="Vollmers J."/>
            <person name="Rivas-Marin E."/>
            <person name="Kohn T."/>
            <person name="Peeters S.H."/>
            <person name="Heuer A."/>
            <person name="Rast P."/>
            <person name="Oberbeckmann S."/>
            <person name="Bunk B."/>
            <person name="Jeske O."/>
            <person name="Meyerdierks A."/>
            <person name="Storesund J.E."/>
            <person name="Kallscheuer N."/>
            <person name="Luecker S."/>
            <person name="Lage O.M."/>
            <person name="Pohl T."/>
            <person name="Merkel B.J."/>
            <person name="Hornburger P."/>
            <person name="Mueller R.-W."/>
            <person name="Bruemmer F."/>
            <person name="Labrenz M."/>
            <person name="Spormann A.M."/>
            <person name="Op den Camp H."/>
            <person name="Overmann J."/>
            <person name="Amann R."/>
            <person name="Jetten M.S.M."/>
            <person name="Mascher T."/>
            <person name="Medema M.H."/>
            <person name="Devos D.P."/>
            <person name="Kaster A.-K."/>
            <person name="Ovreas L."/>
            <person name="Rohde M."/>
            <person name="Galperin M.Y."/>
            <person name="Jogler C."/>
        </authorList>
    </citation>
    <scope>NUCLEOTIDE SEQUENCE [LARGE SCALE GENOMIC DNA]</scope>
    <source>
        <strain evidence="2 3">Q31a</strain>
    </source>
</reference>
<name>A0A518G7W0_9BACT</name>
<dbReference type="AlphaFoldDB" id="A0A518G7W0"/>
<proteinExistence type="predicted"/>
<keyword evidence="2" id="KW-0489">Methyltransferase</keyword>
<keyword evidence="2" id="KW-0808">Transferase</keyword>
<evidence type="ECO:0000313" key="2">
    <source>
        <dbReference type="EMBL" id="QDV24671.1"/>
    </source>
</evidence>
<protein>
    <submittedName>
        <fullName evidence="2">Demethylrebeccamycin-D-glucose O-methyltransferase</fullName>
        <ecNumber evidence="2">2.1.1.164</ecNumber>
    </submittedName>
</protein>
<feature type="domain" description="Methyltransferase type 11" evidence="1">
    <location>
        <begin position="80"/>
        <end position="174"/>
    </location>
</feature>
<dbReference type="GO" id="GO:0102082">
    <property type="term" value="F:demethylrebeccamycin--D-glucose O-methyltransferase activity"/>
    <property type="evidence" value="ECO:0007669"/>
    <property type="project" value="UniProtKB-EC"/>
</dbReference>
<dbReference type="InterPro" id="IPR013216">
    <property type="entry name" value="Methyltransf_11"/>
</dbReference>
<dbReference type="SUPFAM" id="SSF53335">
    <property type="entry name" value="S-adenosyl-L-methionine-dependent methyltransferases"/>
    <property type="match status" value="1"/>
</dbReference>
<dbReference type="InterPro" id="IPR029063">
    <property type="entry name" value="SAM-dependent_MTases_sf"/>
</dbReference>
<evidence type="ECO:0000259" key="1">
    <source>
        <dbReference type="Pfam" id="PF08241"/>
    </source>
</evidence>
<dbReference type="EC" id="2.1.1.164" evidence="2"/>